<protein>
    <submittedName>
        <fullName evidence="1">Uncharacterized protein</fullName>
    </submittedName>
</protein>
<organism evidence="1 2">
    <name type="scientific">Catharanthus roseus</name>
    <name type="common">Madagascar periwinkle</name>
    <name type="synonym">Vinca rosea</name>
    <dbReference type="NCBI Taxonomy" id="4058"/>
    <lineage>
        <taxon>Eukaryota</taxon>
        <taxon>Viridiplantae</taxon>
        <taxon>Streptophyta</taxon>
        <taxon>Embryophyta</taxon>
        <taxon>Tracheophyta</taxon>
        <taxon>Spermatophyta</taxon>
        <taxon>Magnoliopsida</taxon>
        <taxon>eudicotyledons</taxon>
        <taxon>Gunneridae</taxon>
        <taxon>Pentapetalae</taxon>
        <taxon>asterids</taxon>
        <taxon>lamiids</taxon>
        <taxon>Gentianales</taxon>
        <taxon>Apocynaceae</taxon>
        <taxon>Rauvolfioideae</taxon>
        <taxon>Vinceae</taxon>
        <taxon>Catharanthinae</taxon>
        <taxon>Catharanthus</taxon>
    </lineage>
</organism>
<dbReference type="EMBL" id="CM044704">
    <property type="protein sequence ID" value="KAI5665639.1"/>
    <property type="molecule type" value="Genomic_DNA"/>
</dbReference>
<evidence type="ECO:0000313" key="2">
    <source>
        <dbReference type="Proteomes" id="UP001060085"/>
    </source>
</evidence>
<keyword evidence="2" id="KW-1185">Reference proteome</keyword>
<dbReference type="Proteomes" id="UP001060085">
    <property type="component" value="Linkage Group LG04"/>
</dbReference>
<proteinExistence type="predicted"/>
<reference evidence="2" key="1">
    <citation type="journal article" date="2023" name="Nat. Plants">
        <title>Single-cell RNA sequencing provides a high-resolution roadmap for understanding the multicellular compartmentation of specialized metabolism.</title>
        <authorList>
            <person name="Sun S."/>
            <person name="Shen X."/>
            <person name="Li Y."/>
            <person name="Li Y."/>
            <person name="Wang S."/>
            <person name="Li R."/>
            <person name="Zhang H."/>
            <person name="Shen G."/>
            <person name="Guo B."/>
            <person name="Wei J."/>
            <person name="Xu J."/>
            <person name="St-Pierre B."/>
            <person name="Chen S."/>
            <person name="Sun C."/>
        </authorList>
    </citation>
    <scope>NUCLEOTIDE SEQUENCE [LARGE SCALE GENOMIC DNA]</scope>
</reference>
<name>A0ACC0AZQ8_CATRO</name>
<comment type="caution">
    <text evidence="1">The sequence shown here is derived from an EMBL/GenBank/DDBJ whole genome shotgun (WGS) entry which is preliminary data.</text>
</comment>
<sequence length="2222" mass="248923">MSAKWRAIQHRHRYTYSSVIFPPYFTEALNQTPSLPFFAELKQLSSLNSIYSQVEHAKNVSSSFSCLLSDSNSDENTVLLASKFYIEIFFLENSLPLHRTLVSVLAKVKDFQDIFKKCFRELCEEYGNRNSKGKGKRFSVSRAALTMMSTPKLGYLVEIVEDCAVLVGLDAVLGLNAVLSEIREWSRPSPLVMEQCQEALSCMYYLLQRFPAKFVEMSEPQNASGSDGSNVLSSVLATMLSIFNSQAFSRDCFVAAGVSFCAALQVSLDAEELGLFIMQGIFNQTSVDSSRIEIENLIRKIPYEGDLVCEISNFTALVRLCLIRGILTAVSRTVINTHFVGSKNGMDGDPAPGDNRCIKRTILYDGILPELCNYCENPTDSHFNFHALTVMQICLQQIKTSLQSNPGKIAEFDNPISEHMGSRLLRIVWNNLEDPLSQTVKQVHLIFDIFLDIQASLHWVEHGYKLFLKEIASQLLHLGPRCKGKYVPSASLTRRLGAKTILDMSPDLLFETTNAYIDDDVCCAATTFLKCFLECLREEYWSSHGVDDGYNEYRGDCLPAFLSGLASGVTKLRSNLNTYALRVLLELDTDSIFPLLASIGVRQGEEDTELVHSESRYTHVSLGLEQQVAVLVSLLKVSRSLALIEGDIDWCGNIPKSLEDAMSNSGNCNFYSFVYIKGIKVRIPVKWLVLALTHTDESIRIDTAEFLFLNPKTASLPSSLELCLMKEAVPLNMRCCSTAFQMKWTSLFRKFFSRVKTALERQYKQGTWRPIEVNSVNKIVAKSRTGRALAVDLFNLMKWLSCFLFFSCYPSAPYERKIMAMELMLIMLNVWPSLPPSNGNSDAISTETSLYPYHRGFALPDSTLLLVGSIIDSWDRLRESSFRILLHFPTPLPGICSPSKVQEVILWAKKLVCSPRVRESDAGALTLRLLFRKYVLEVGWEVNVSINAVSCNFPAKLPNGESQICASASPVVQYISSLIDWLLVSVENGERDLTEACKNSFVHGVLLTLRYTFEELDWNSKAVLSNIAEMKLLLEKLLSLVMRITSLALWVVSAGAWHLPEDMEDMMDDEDLLLDVPGKEVSPAAEVGNEEVNAKNSQDVSSSAQIVMVGCWLAMKEVSLLLGTIIRKVPLPTSDESKCGILEVDGNDVCMMTSEGMLDFKQLEMIGSHFLEVLLKMKHNGAIDKTRAGFTALCNRLLCSNDARLCKLTESWMEELMERTVAKGQTVDDLLRRSAGIPAAFTAFFLSEPEGSPKRLLPKALRWLIGVASMSLMENNRANSSKNGSTSALLENSSQISGLPVSNDMHEKKKISKIRDEGVIPTVHAFNVLRAAFNDTNLATDTSGFAAEALIISIRSFSSSYWEVRNSACLAYTALVRRTIGFLNVQKRESARRALTGLEFFHRYPLLHSFLLHELRVATELLSYGSSGDLESNLAKVVHPSLCPMLILLSRLKPSAIASETGDALDPYAFLQFIRRCSVQSNFRIRVLASRAIAGLISNEKLPAILLNIASELPCAKNKIMSSDSSIVSNTQYDTSSTSFNSIHGILLQLSSLLDTNCRNLADSSKKDKVLNDLIQILSKCSWIGSPEQCCCPILNSCFLNVVGIMLSIGRTCQTSHSIGAIWNLLWSLSSECLDLEASQGTSHQDPTRSELRKQAATSYFNSIFQTSKETAEEDPLILRNYPQASQDLLEVFDLDIALAGFQERLKRCLSDPSYEVRIATLKWLLLFLKVSGSKIDGSNQTYSVIRMHCLNNFDLQTTLTELLAAEKNHKCMNYILKILYCWNLLESEGSNNLDVKHRSVANLEYDSLCQFWDKLVSLYKVTRHSKTRQALICCMGICIKPFSGLLLRLSCSDIGNKRTAESSESDSHRRFSHLYGCISYFVHLIELHSYPSEPINMRKAAAESVVASGLLEQAKLIGSSVSNTRIPDESPSSDLKTEDGVNQYGHKILDLWLTCIKLLEDEDFELRRKLALDVQRCLAREECENETQAGVVPSQVEKVIEQSVEHLFSVFGHWIDFFNSLCHWILSSTDNATSVISRGDVVRRVFDKEIDNHHEEKLLICQLCCSNLEKIPISKHWTVDFTDKHKVMEFLHKWRRRFCQRLTSFADDYISQQGGVDWIGGVGNHKDAVLPSYANLLAFFALSNCIFHAALENNSKSMVYEVSEIGKSIHPFLTNPLISNLYFLVIDLHEKKLGTIASHLSQNLAQIDSSWDSFDPYFLLG</sequence>
<accession>A0ACC0AZQ8</accession>
<evidence type="ECO:0000313" key="1">
    <source>
        <dbReference type="EMBL" id="KAI5665639.1"/>
    </source>
</evidence>
<gene>
    <name evidence="1" type="ORF">M9H77_15492</name>
</gene>